<gene>
    <name evidence="2" type="ORF">GUJ93_ZPchr0010g7368</name>
</gene>
<dbReference type="EMBL" id="JAAALK010000082">
    <property type="protein sequence ID" value="KAG8087869.1"/>
    <property type="molecule type" value="Genomic_DNA"/>
</dbReference>
<evidence type="ECO:0000313" key="3">
    <source>
        <dbReference type="Proteomes" id="UP000729402"/>
    </source>
</evidence>
<comment type="caution">
    <text evidence="2">The sequence shown here is derived from an EMBL/GenBank/DDBJ whole genome shotgun (WGS) entry which is preliminary data.</text>
</comment>
<dbReference type="AlphaFoldDB" id="A0A8J6BII3"/>
<sequence>MAWLADRIEGWRRRVLGRWRGFGGGGAACGGRQMGFEGGDTACKREAEGAPEGLGATHARPSLSSSSDNRAPPAPSHGCRSGSHRPRHTSTFPRPRSHPTSSIDRIVHRLHNLGLTTDDDDPTTATVTAPPNGNERLGDLLDCSWAHLDHHFATSSFDEEVIPW</sequence>
<evidence type="ECO:0000256" key="1">
    <source>
        <dbReference type="SAM" id="MobiDB-lite"/>
    </source>
</evidence>
<dbReference type="Proteomes" id="UP000729402">
    <property type="component" value="Unassembled WGS sequence"/>
</dbReference>
<reference evidence="2" key="2">
    <citation type="submission" date="2021-02" db="EMBL/GenBank/DDBJ databases">
        <authorList>
            <person name="Kimball J.A."/>
            <person name="Haas M.W."/>
            <person name="Macchietto M."/>
            <person name="Kono T."/>
            <person name="Duquette J."/>
            <person name="Shao M."/>
        </authorList>
    </citation>
    <scope>NUCLEOTIDE SEQUENCE</scope>
    <source>
        <tissue evidence="2">Fresh leaf tissue</tissue>
    </source>
</reference>
<keyword evidence="3" id="KW-1185">Reference proteome</keyword>
<evidence type="ECO:0000313" key="2">
    <source>
        <dbReference type="EMBL" id="KAG8087869.1"/>
    </source>
</evidence>
<reference evidence="2" key="1">
    <citation type="journal article" date="2021" name="bioRxiv">
        <title>Whole Genome Assembly and Annotation of Northern Wild Rice, Zizania palustris L., Supports a Whole Genome Duplication in the Zizania Genus.</title>
        <authorList>
            <person name="Haas M."/>
            <person name="Kono T."/>
            <person name="Macchietto M."/>
            <person name="Millas R."/>
            <person name="McGilp L."/>
            <person name="Shao M."/>
            <person name="Duquette J."/>
            <person name="Hirsch C.N."/>
            <person name="Kimball J."/>
        </authorList>
    </citation>
    <scope>NUCLEOTIDE SEQUENCE</scope>
    <source>
        <tissue evidence="2">Fresh leaf tissue</tissue>
    </source>
</reference>
<feature type="region of interest" description="Disordered" evidence="1">
    <location>
        <begin position="43"/>
        <end position="102"/>
    </location>
</feature>
<name>A0A8J6BII3_ZIZPA</name>
<protein>
    <submittedName>
        <fullName evidence="2">Uncharacterized protein</fullName>
    </submittedName>
</protein>
<accession>A0A8J6BII3</accession>
<dbReference type="OrthoDB" id="10557236at2759"/>
<proteinExistence type="predicted"/>
<organism evidence="2 3">
    <name type="scientific">Zizania palustris</name>
    <name type="common">Northern wild rice</name>
    <dbReference type="NCBI Taxonomy" id="103762"/>
    <lineage>
        <taxon>Eukaryota</taxon>
        <taxon>Viridiplantae</taxon>
        <taxon>Streptophyta</taxon>
        <taxon>Embryophyta</taxon>
        <taxon>Tracheophyta</taxon>
        <taxon>Spermatophyta</taxon>
        <taxon>Magnoliopsida</taxon>
        <taxon>Liliopsida</taxon>
        <taxon>Poales</taxon>
        <taxon>Poaceae</taxon>
        <taxon>BOP clade</taxon>
        <taxon>Oryzoideae</taxon>
        <taxon>Oryzeae</taxon>
        <taxon>Zizaniinae</taxon>
        <taxon>Zizania</taxon>
    </lineage>
</organism>